<evidence type="ECO:0000313" key="2">
    <source>
        <dbReference type="Proteomes" id="UP000186744"/>
    </source>
</evidence>
<organism evidence="1 2">
    <name type="scientific">Chryseobacterium ureilyticum</name>
    <dbReference type="NCBI Taxonomy" id="373668"/>
    <lineage>
        <taxon>Bacteria</taxon>
        <taxon>Pseudomonadati</taxon>
        <taxon>Bacteroidota</taxon>
        <taxon>Flavobacteriia</taxon>
        <taxon>Flavobacteriales</taxon>
        <taxon>Weeksellaceae</taxon>
        <taxon>Chryseobacterium group</taxon>
        <taxon>Chryseobacterium</taxon>
    </lineage>
</organism>
<name>A0A1N7QSA6_9FLAO</name>
<dbReference type="OrthoDB" id="9113831at2"/>
<dbReference type="STRING" id="373668.SAMN05421786_11554"/>
<evidence type="ECO:0000313" key="1">
    <source>
        <dbReference type="EMBL" id="SIT25676.1"/>
    </source>
</evidence>
<dbReference type="CDD" id="cd22641">
    <property type="entry name" value="C24-like"/>
    <property type="match status" value="1"/>
</dbReference>
<reference evidence="2" key="1">
    <citation type="submission" date="2017-01" db="EMBL/GenBank/DDBJ databases">
        <authorList>
            <person name="Varghese N."/>
            <person name="Submissions S."/>
        </authorList>
    </citation>
    <scope>NUCLEOTIDE SEQUENCE [LARGE SCALE GENOMIC DNA]</scope>
    <source>
        <strain evidence="2">DSM 18017</strain>
    </source>
</reference>
<dbReference type="AlphaFoldDB" id="A0A1N7QSA6"/>
<dbReference type="EMBL" id="FTOL01000015">
    <property type="protein sequence ID" value="SIT25676.1"/>
    <property type="molecule type" value="Genomic_DNA"/>
</dbReference>
<keyword evidence="2" id="KW-1185">Reference proteome</keyword>
<accession>A0A1N7QSA6</accession>
<dbReference type="RefSeq" id="WP_076554183.1">
    <property type="nucleotide sequence ID" value="NZ_FTOL01000015.1"/>
</dbReference>
<proteinExistence type="predicted"/>
<sequence length="276" mass="30673">MKTFNYNQAGGMRLTTERFNELQQAYSIFTGLAGMAGNKAIISGCEDQGTTISDGYVVINGELLEFKSALKQSSVIIKTEVKKLMFENGEKDFETYRYVTFGFSPDAFIWEDFKRVTALNLLEERISRLEKASAPIINGGARVLWNRPANEIPPGWEEDKDFAGRMPVGLDLNDSDFNEVAKSGGEKKHKLTISEIPKHFFKIFGGSGINTGKIIDNPEYTAACQGDSPVANEDWNYEITSAAGEAYAGKTNTLGNDQEHNNMSPFRIVIYIKYVG</sequence>
<protein>
    <submittedName>
        <fullName evidence="1">Uncharacterized protein</fullName>
    </submittedName>
</protein>
<dbReference type="Proteomes" id="UP000186744">
    <property type="component" value="Unassembled WGS sequence"/>
</dbReference>
<gene>
    <name evidence="1" type="ORF">SAMN05421786_11554</name>
</gene>